<dbReference type="EC" id="2.2.1.2" evidence="5 11"/>
<keyword evidence="8 11" id="KW-0570">Pentose shunt</keyword>
<proteinExistence type="inferred from homology"/>
<keyword evidence="13" id="KW-1185">Reference proteome</keyword>
<dbReference type="SUPFAM" id="SSF51569">
    <property type="entry name" value="Aldolase"/>
    <property type="match status" value="1"/>
</dbReference>
<evidence type="ECO:0000313" key="12">
    <source>
        <dbReference type="EMBL" id="NMQ18374.1"/>
    </source>
</evidence>
<evidence type="ECO:0000256" key="4">
    <source>
        <dbReference type="ARBA" id="ARBA00008426"/>
    </source>
</evidence>
<dbReference type="PIRSF" id="PIRSF036915">
    <property type="entry name" value="Trnald_Bac_Plnt"/>
    <property type="match status" value="1"/>
</dbReference>
<evidence type="ECO:0000256" key="2">
    <source>
        <dbReference type="ARBA" id="ARBA00004496"/>
    </source>
</evidence>
<dbReference type="InterPro" id="IPR013785">
    <property type="entry name" value="Aldolase_TIM"/>
</dbReference>
<dbReference type="PROSITE" id="PS00958">
    <property type="entry name" value="TRANSALDOLASE_2"/>
    <property type="match status" value="1"/>
</dbReference>
<comment type="function">
    <text evidence="1 11">Transaldolase is important for the balance of metabolites in the pentose-phosphate pathway.</text>
</comment>
<keyword evidence="7 11" id="KW-0808">Transferase</keyword>
<dbReference type="InterPro" id="IPR018225">
    <property type="entry name" value="Transaldolase_AS"/>
</dbReference>
<dbReference type="InterPro" id="IPR001585">
    <property type="entry name" value="TAL/FSA"/>
</dbReference>
<evidence type="ECO:0000313" key="13">
    <source>
        <dbReference type="Proteomes" id="UP000760480"/>
    </source>
</evidence>
<dbReference type="PANTHER" id="PTHR10683:SF31">
    <property type="entry name" value="TRANSALDOLASE"/>
    <property type="match status" value="1"/>
</dbReference>
<reference evidence="12 13" key="1">
    <citation type="submission" date="2019-03" db="EMBL/GenBank/DDBJ databases">
        <title>Metabolic reconstructions from genomes of highly enriched 'Candidatus Accumulibacter' and 'Candidatus Competibacter' bioreactor populations.</title>
        <authorList>
            <person name="Annavajhala M.K."/>
            <person name="Welles L."/>
            <person name="Abbas B."/>
            <person name="Sorokin D."/>
            <person name="Park H."/>
            <person name="Van Loosdrecht M."/>
            <person name="Chandran K."/>
        </authorList>
    </citation>
    <scope>NUCLEOTIDE SEQUENCE [LARGE SCALE GENOMIC DNA]</scope>
    <source>
        <strain evidence="12 13">SBR_G</strain>
    </source>
</reference>
<comment type="caution">
    <text evidence="12">The sequence shown here is derived from an EMBL/GenBank/DDBJ whole genome shotgun (WGS) entry which is preliminary data.</text>
</comment>
<dbReference type="Pfam" id="PF00923">
    <property type="entry name" value="TAL_FSA"/>
    <property type="match status" value="1"/>
</dbReference>
<evidence type="ECO:0000256" key="8">
    <source>
        <dbReference type="ARBA" id="ARBA00023126"/>
    </source>
</evidence>
<dbReference type="NCBIfam" id="TIGR00876">
    <property type="entry name" value="tal_mycobact"/>
    <property type="match status" value="1"/>
</dbReference>
<evidence type="ECO:0000256" key="1">
    <source>
        <dbReference type="ARBA" id="ARBA00003518"/>
    </source>
</evidence>
<comment type="catalytic activity">
    <reaction evidence="10 11">
        <text>D-sedoheptulose 7-phosphate + D-glyceraldehyde 3-phosphate = D-erythrose 4-phosphate + beta-D-fructose 6-phosphate</text>
        <dbReference type="Rhea" id="RHEA:17053"/>
        <dbReference type="ChEBI" id="CHEBI:16897"/>
        <dbReference type="ChEBI" id="CHEBI:57483"/>
        <dbReference type="ChEBI" id="CHEBI:57634"/>
        <dbReference type="ChEBI" id="CHEBI:59776"/>
        <dbReference type="EC" id="2.2.1.2"/>
    </reaction>
</comment>
<comment type="similarity">
    <text evidence="4 11">Belongs to the transaldolase family. Type 2 subfamily.</text>
</comment>
<keyword evidence="6 11" id="KW-0963">Cytoplasm</keyword>
<evidence type="ECO:0000256" key="6">
    <source>
        <dbReference type="ARBA" id="ARBA00022490"/>
    </source>
</evidence>
<keyword evidence="9 11" id="KW-0704">Schiff base</keyword>
<dbReference type="NCBIfam" id="NF002881">
    <property type="entry name" value="PRK03343.1"/>
    <property type="match status" value="1"/>
</dbReference>
<accession>A0ABX1TJS9</accession>
<dbReference type="HAMAP" id="MF_00493">
    <property type="entry name" value="Transaldolase_2"/>
    <property type="match status" value="1"/>
</dbReference>
<evidence type="ECO:0000256" key="3">
    <source>
        <dbReference type="ARBA" id="ARBA00004857"/>
    </source>
</evidence>
<evidence type="ECO:0000256" key="7">
    <source>
        <dbReference type="ARBA" id="ARBA00022679"/>
    </source>
</evidence>
<feature type="active site" description="Schiff-base intermediate with substrate" evidence="11">
    <location>
        <position position="143"/>
    </location>
</feature>
<dbReference type="GO" id="GO:0004801">
    <property type="term" value="F:transaldolase activity"/>
    <property type="evidence" value="ECO:0007669"/>
    <property type="project" value="UniProtKB-EC"/>
</dbReference>
<dbReference type="CDD" id="cd00955">
    <property type="entry name" value="Transaldolase_like"/>
    <property type="match status" value="1"/>
</dbReference>
<dbReference type="InterPro" id="IPR004732">
    <property type="entry name" value="Transaldolase_2"/>
</dbReference>
<organism evidence="12 13">
    <name type="scientific">Candidatus Competibacter phosphatis</name>
    <dbReference type="NCBI Taxonomy" id="221280"/>
    <lineage>
        <taxon>Bacteria</taxon>
        <taxon>Pseudomonadati</taxon>
        <taxon>Pseudomonadota</taxon>
        <taxon>Gammaproteobacteria</taxon>
        <taxon>Candidatus Competibacteraceae</taxon>
        <taxon>Candidatus Competibacter</taxon>
    </lineage>
</organism>
<evidence type="ECO:0000256" key="5">
    <source>
        <dbReference type="ARBA" id="ARBA00013151"/>
    </source>
</evidence>
<dbReference type="Proteomes" id="UP000760480">
    <property type="component" value="Unassembled WGS sequence"/>
</dbReference>
<comment type="subcellular location">
    <subcellularLocation>
        <location evidence="2 11">Cytoplasm</location>
    </subcellularLocation>
</comment>
<dbReference type="PANTHER" id="PTHR10683">
    <property type="entry name" value="TRANSALDOLASE"/>
    <property type="match status" value="1"/>
</dbReference>
<evidence type="ECO:0000256" key="9">
    <source>
        <dbReference type="ARBA" id="ARBA00023270"/>
    </source>
</evidence>
<dbReference type="Gene3D" id="3.20.20.70">
    <property type="entry name" value="Aldolase class I"/>
    <property type="match status" value="1"/>
</dbReference>
<dbReference type="RefSeq" id="WP_169247628.1">
    <property type="nucleotide sequence ID" value="NZ_SPMZ01000011.1"/>
</dbReference>
<evidence type="ECO:0000256" key="10">
    <source>
        <dbReference type="ARBA" id="ARBA00048810"/>
    </source>
</evidence>
<name>A0ABX1TJS9_9GAMM</name>
<sequence>MPDANPLRRLNASGQSVWYDHIQRSMLTSGMLARLIAEDDLRGLTSNPTIFEKAIASGDYDAALRRELKRNPQQSSRELFFTLAIDDIRAAATALRPTYDATDGVDGMVSLEVSPDLAHDVDGTVREACELFARLDLPNIMIKVPGTVPGLHAVERLITEGVNVNVTLLFSVERYVSVAEAYLRGLERRRALGLPLDRIASVASFFVSRLDTALDPVLAQRRPELQGRIANANAKLAYQEYLDIFGGAHFAALRAAGARPQRLLWASTSTKNPTYPDLLYVDNLIGPDTVNTLPPATYDAFRDHGTVARTLDQDVETALAQLAQLPELGIDLSAVTDQLEIEGVNAFIRSFETLLTAITVKTSPLLA</sequence>
<comment type="pathway">
    <text evidence="3 11">Carbohydrate degradation; pentose phosphate pathway; D-glyceraldehyde 3-phosphate and beta-D-fructose 6-phosphate from D-ribose 5-phosphate and D-xylulose 5-phosphate (non-oxidative stage): step 2/3.</text>
</comment>
<evidence type="ECO:0000256" key="11">
    <source>
        <dbReference type="HAMAP-Rule" id="MF_00493"/>
    </source>
</evidence>
<protein>
    <recommendedName>
        <fullName evidence="5 11">Transaldolase</fullName>
        <ecNumber evidence="5 11">2.2.1.2</ecNumber>
    </recommendedName>
</protein>
<dbReference type="EMBL" id="SPMZ01000011">
    <property type="protein sequence ID" value="NMQ18374.1"/>
    <property type="molecule type" value="Genomic_DNA"/>
</dbReference>
<gene>
    <name evidence="11 12" type="primary">tal</name>
    <name evidence="12" type="ORF">E4P82_03655</name>
</gene>